<accession>A0A9P0L0Z0</accession>
<organism evidence="2 3">
    <name type="scientific">Acanthoscelides obtectus</name>
    <name type="common">Bean weevil</name>
    <name type="synonym">Bruchus obtectus</name>
    <dbReference type="NCBI Taxonomy" id="200917"/>
    <lineage>
        <taxon>Eukaryota</taxon>
        <taxon>Metazoa</taxon>
        <taxon>Ecdysozoa</taxon>
        <taxon>Arthropoda</taxon>
        <taxon>Hexapoda</taxon>
        <taxon>Insecta</taxon>
        <taxon>Pterygota</taxon>
        <taxon>Neoptera</taxon>
        <taxon>Endopterygota</taxon>
        <taxon>Coleoptera</taxon>
        <taxon>Polyphaga</taxon>
        <taxon>Cucujiformia</taxon>
        <taxon>Chrysomeloidea</taxon>
        <taxon>Chrysomelidae</taxon>
        <taxon>Bruchinae</taxon>
        <taxon>Bruchini</taxon>
        <taxon>Acanthoscelides</taxon>
    </lineage>
</organism>
<dbReference type="EMBL" id="CAKOFQ010007045">
    <property type="protein sequence ID" value="CAH1988459.1"/>
    <property type="molecule type" value="Genomic_DNA"/>
</dbReference>
<sequence>MQYLLKTQPLPFKGTVPSVCFTQATTSSPHISRVMEIPNLQMENNPTIRTTKTTQPQPPTTNDNYLSTRNRKEQNVRLKISVGLHWVKLSTQPDTGIVR</sequence>
<dbReference type="AlphaFoldDB" id="A0A9P0L0Z0"/>
<gene>
    <name evidence="2" type="ORF">ACAOBT_LOCUS18491</name>
</gene>
<dbReference type="Proteomes" id="UP001152888">
    <property type="component" value="Unassembled WGS sequence"/>
</dbReference>
<evidence type="ECO:0000313" key="3">
    <source>
        <dbReference type="Proteomes" id="UP001152888"/>
    </source>
</evidence>
<proteinExistence type="predicted"/>
<evidence type="ECO:0000256" key="1">
    <source>
        <dbReference type="SAM" id="MobiDB-lite"/>
    </source>
</evidence>
<evidence type="ECO:0000313" key="2">
    <source>
        <dbReference type="EMBL" id="CAH1988459.1"/>
    </source>
</evidence>
<comment type="caution">
    <text evidence="2">The sequence shown here is derived from an EMBL/GenBank/DDBJ whole genome shotgun (WGS) entry which is preliminary data.</text>
</comment>
<protein>
    <submittedName>
        <fullName evidence="2">Uncharacterized protein</fullName>
    </submittedName>
</protein>
<name>A0A9P0L0Z0_ACAOB</name>
<feature type="compositionally biased region" description="Low complexity" evidence="1">
    <location>
        <begin position="48"/>
        <end position="64"/>
    </location>
</feature>
<keyword evidence="3" id="KW-1185">Reference proteome</keyword>
<feature type="region of interest" description="Disordered" evidence="1">
    <location>
        <begin position="48"/>
        <end position="72"/>
    </location>
</feature>
<reference evidence="2" key="1">
    <citation type="submission" date="2022-03" db="EMBL/GenBank/DDBJ databases">
        <authorList>
            <person name="Sayadi A."/>
        </authorList>
    </citation>
    <scope>NUCLEOTIDE SEQUENCE</scope>
</reference>